<name>A0A0M2UYH2_9BACT</name>
<organism evidence="2 3">
    <name type="scientific">Candidatus Brocadia fulgida</name>
    <dbReference type="NCBI Taxonomy" id="380242"/>
    <lineage>
        <taxon>Bacteria</taxon>
        <taxon>Pseudomonadati</taxon>
        <taxon>Planctomycetota</taxon>
        <taxon>Candidatus Brocadiia</taxon>
        <taxon>Candidatus Brocadiales</taxon>
        <taxon>Candidatus Brocadiaceae</taxon>
        <taxon>Candidatus Brocadia</taxon>
    </lineage>
</organism>
<keyword evidence="2" id="KW-0808">Transferase</keyword>
<evidence type="ECO:0000259" key="1">
    <source>
        <dbReference type="Pfam" id="PF10114"/>
    </source>
</evidence>
<feature type="domain" description="PocR" evidence="1">
    <location>
        <begin position="14"/>
        <end position="152"/>
    </location>
</feature>
<gene>
    <name evidence="2" type="ORF">BROFUL_00169</name>
</gene>
<dbReference type="GO" id="GO:0016301">
    <property type="term" value="F:kinase activity"/>
    <property type="evidence" value="ECO:0007669"/>
    <property type="project" value="UniProtKB-KW"/>
</dbReference>
<protein>
    <submittedName>
        <fullName evidence="2">Histidine kinase sensor domain protein</fullName>
    </submittedName>
</protein>
<dbReference type="InterPro" id="IPR018771">
    <property type="entry name" value="PocR_dom"/>
</dbReference>
<accession>A0A0M2UYH2</accession>
<dbReference type="EMBL" id="LAQJ01000017">
    <property type="protein sequence ID" value="KKO21123.1"/>
    <property type="molecule type" value="Genomic_DNA"/>
</dbReference>
<evidence type="ECO:0000313" key="3">
    <source>
        <dbReference type="Proteomes" id="UP000034954"/>
    </source>
</evidence>
<dbReference type="Proteomes" id="UP000034954">
    <property type="component" value="Unassembled WGS sequence"/>
</dbReference>
<dbReference type="Pfam" id="PF10114">
    <property type="entry name" value="PocR"/>
    <property type="match status" value="1"/>
</dbReference>
<keyword evidence="2" id="KW-0418">Kinase</keyword>
<evidence type="ECO:0000313" key="2">
    <source>
        <dbReference type="EMBL" id="KKO21123.1"/>
    </source>
</evidence>
<reference evidence="2 3" key="1">
    <citation type="journal article" date="2013" name="BMC Microbiol.">
        <title>Identification of the type II cytochrome c maturation pathway in anammox bacteria by comparative genomics.</title>
        <authorList>
            <person name="Ferousi C."/>
            <person name="Speth D.R."/>
            <person name="Reimann J."/>
            <person name="Op den Camp H.J."/>
            <person name="Allen J.W."/>
            <person name="Keltjens J.T."/>
            <person name="Jetten M.S."/>
        </authorList>
    </citation>
    <scope>NUCLEOTIDE SEQUENCE [LARGE SCALE GENOMIC DNA]</scope>
    <source>
        <strain evidence="2">RU1</strain>
    </source>
</reference>
<proteinExistence type="predicted"/>
<keyword evidence="3" id="KW-1185">Reference proteome</keyword>
<comment type="caution">
    <text evidence="2">The sequence shown here is derived from an EMBL/GenBank/DDBJ whole genome shotgun (WGS) entry which is preliminary data.</text>
</comment>
<sequence length="198" mass="22421">MEPIRRLKIDFEKELISPIQLYLMSILNTCDVVYDVDGEVVGEVNASSYCKTLRFVSGRKDLCLTYSRELAKSAIQFKKPFEDVCPGGLTMLSLPLCLDEKTVIGAHCVTISNPLRSKFSVYDIAAQFQVDARILWDAVKKTPAIPRPILKIAHEQAILTTELMSKTMGRMHILKQSEAAMAKKYHEAEEIFKNHKDK</sequence>
<dbReference type="AlphaFoldDB" id="A0A0M2UYH2"/>